<dbReference type="InterPro" id="IPR003439">
    <property type="entry name" value="ABC_transporter-like_ATP-bd"/>
</dbReference>
<dbReference type="AlphaFoldDB" id="E0SNU2"/>
<dbReference type="KEGG" id="iag:Igag_1075"/>
<dbReference type="Proteomes" id="UP000001304">
    <property type="component" value="Chromosome"/>
</dbReference>
<organism evidence="4 5">
    <name type="scientific">Ignisphaera aggregans (strain DSM 17230 / JCM 13409 / AQ1.S1)</name>
    <dbReference type="NCBI Taxonomy" id="583356"/>
    <lineage>
        <taxon>Archaea</taxon>
        <taxon>Thermoproteota</taxon>
        <taxon>Thermoprotei</taxon>
        <taxon>Desulfurococcales</taxon>
        <taxon>Desulfurococcaceae</taxon>
        <taxon>Ignisphaera</taxon>
    </lineage>
</organism>
<dbReference type="EMBL" id="CP002098">
    <property type="protein sequence ID" value="ADM27888.1"/>
    <property type="molecule type" value="Genomic_DNA"/>
</dbReference>
<dbReference type="GO" id="GO:0016887">
    <property type="term" value="F:ATP hydrolysis activity"/>
    <property type="evidence" value="ECO:0007669"/>
    <property type="project" value="InterPro"/>
</dbReference>
<evidence type="ECO:0000256" key="2">
    <source>
        <dbReference type="ARBA" id="ARBA00022840"/>
    </source>
</evidence>
<sequence length="339" mass="38437">MVNSNDVLAVEARDIVKVYNGVIRALDGVSLSVNVGEIRAILGPNGAGKTTLMRILTTQIPPTSGYACILGYDVVREGQKVRELIGYVPQEFSVWTDLTGYENLLIYAKLYGIQGSLRERVINEALEFMGLYEDRNRLVRTYSGGMIRRLEIAIALMLRPRILFLDEPTIGLDPRAREIVWRRILEYRKEYGTTIIFNTHYMDEAENYAERITIMNRGKIIAEGDYNQLKEYSKVYDKIVIKVDRVESALKIVRDLGIGSILKINNNEIIIEVLEPAKILPNLIDVLEKTGLHVYEATIARSGLNEIFIKLTGMTIEEAEKLGRIGEVRSMRRAIRRGG</sequence>
<dbReference type="InterPro" id="IPR003593">
    <property type="entry name" value="AAA+_ATPase"/>
</dbReference>
<dbReference type="PROSITE" id="PS50893">
    <property type="entry name" value="ABC_TRANSPORTER_2"/>
    <property type="match status" value="1"/>
</dbReference>
<protein>
    <submittedName>
        <fullName evidence="4">Daunorubicin resistance ABC transporter ATPase subunit</fullName>
    </submittedName>
</protein>
<dbReference type="Gene3D" id="3.40.50.300">
    <property type="entry name" value="P-loop containing nucleotide triphosphate hydrolases"/>
    <property type="match status" value="1"/>
</dbReference>
<evidence type="ECO:0000259" key="3">
    <source>
        <dbReference type="PROSITE" id="PS50893"/>
    </source>
</evidence>
<dbReference type="SUPFAM" id="SSF52540">
    <property type="entry name" value="P-loop containing nucleoside triphosphate hydrolases"/>
    <property type="match status" value="1"/>
</dbReference>
<evidence type="ECO:0000313" key="5">
    <source>
        <dbReference type="Proteomes" id="UP000001304"/>
    </source>
</evidence>
<feature type="domain" description="ABC transporter" evidence="3">
    <location>
        <begin position="10"/>
        <end position="242"/>
    </location>
</feature>
<dbReference type="PANTHER" id="PTHR43582:SF2">
    <property type="entry name" value="LINEARMYCIN RESISTANCE ATP-BINDING PROTEIN LNRL"/>
    <property type="match status" value="1"/>
</dbReference>
<dbReference type="STRING" id="583356.Igag_1075"/>
<proteinExistence type="predicted"/>
<accession>E0SNU2</accession>
<dbReference type="BioCyc" id="IAGG583356:GHAH-1056-MONOMER"/>
<keyword evidence="1" id="KW-0547">Nucleotide-binding</keyword>
<reference evidence="4 5" key="1">
    <citation type="journal article" date="2010" name="Stand. Genomic Sci.">
        <title>Complete genome sequence of Ignisphaera aggregans type strain (AQ1.S1).</title>
        <authorList>
            <person name="Goker M."/>
            <person name="Held B."/>
            <person name="Lapidus A."/>
            <person name="Nolan M."/>
            <person name="Spring S."/>
            <person name="Yasawong M."/>
            <person name="Lucas S."/>
            <person name="Glavina Del Rio T."/>
            <person name="Tice H."/>
            <person name="Cheng J.F."/>
            <person name="Goodwin L."/>
            <person name="Tapia R."/>
            <person name="Pitluck S."/>
            <person name="Liolios K."/>
            <person name="Ivanova N."/>
            <person name="Mavromatis K."/>
            <person name="Mikhailova N."/>
            <person name="Pati A."/>
            <person name="Chen A."/>
            <person name="Palaniappan K."/>
            <person name="Brambilla E."/>
            <person name="Land M."/>
            <person name="Hauser L."/>
            <person name="Chang Y.J."/>
            <person name="Jeffries C.D."/>
            <person name="Brettin T."/>
            <person name="Detter J.C."/>
            <person name="Han C."/>
            <person name="Rohde M."/>
            <person name="Sikorski J."/>
            <person name="Woyke T."/>
            <person name="Bristow J."/>
            <person name="Eisen J.A."/>
            <person name="Markowitz V."/>
            <person name="Hugenholtz P."/>
            <person name="Kyrpides N.C."/>
            <person name="Klenk H.P."/>
        </authorList>
    </citation>
    <scope>NUCLEOTIDE SEQUENCE [LARGE SCALE GENOMIC DNA]</scope>
    <source>
        <strain evidence="5">DSM 17230 / JCM 13409 / AQ1.S1</strain>
    </source>
</reference>
<gene>
    <name evidence="4" type="ordered locus">Igag_1075</name>
</gene>
<dbReference type="PANTHER" id="PTHR43582">
    <property type="entry name" value="LINEARMYCIN RESISTANCE ATP-BINDING PROTEIN LNRL"/>
    <property type="match status" value="1"/>
</dbReference>
<keyword evidence="5" id="KW-1185">Reference proteome</keyword>
<dbReference type="InterPro" id="IPR027417">
    <property type="entry name" value="P-loop_NTPase"/>
</dbReference>
<dbReference type="GO" id="GO:0005524">
    <property type="term" value="F:ATP binding"/>
    <property type="evidence" value="ECO:0007669"/>
    <property type="project" value="UniProtKB-KW"/>
</dbReference>
<name>E0SNU2_IGNAA</name>
<dbReference type="InterPro" id="IPR017871">
    <property type="entry name" value="ABC_transporter-like_CS"/>
</dbReference>
<evidence type="ECO:0000313" key="4">
    <source>
        <dbReference type="EMBL" id="ADM27888.1"/>
    </source>
</evidence>
<keyword evidence="2" id="KW-0067">ATP-binding</keyword>
<evidence type="ECO:0000256" key="1">
    <source>
        <dbReference type="ARBA" id="ARBA00022741"/>
    </source>
</evidence>
<dbReference type="PROSITE" id="PS00211">
    <property type="entry name" value="ABC_TRANSPORTER_1"/>
    <property type="match status" value="1"/>
</dbReference>
<dbReference type="HOGENOM" id="CLU_000604_1_2_2"/>
<dbReference type="SMART" id="SM00382">
    <property type="entry name" value="AAA"/>
    <property type="match status" value="1"/>
</dbReference>
<dbReference type="Pfam" id="PF00005">
    <property type="entry name" value="ABC_tran"/>
    <property type="match status" value="1"/>
</dbReference>